<feature type="domain" description="Heterokaryon incompatibility" evidence="2">
    <location>
        <begin position="383"/>
        <end position="529"/>
    </location>
</feature>
<organism evidence="3 4">
    <name type="scientific">Hymenoscyphus fraxineus</name>
    <dbReference type="NCBI Taxonomy" id="746836"/>
    <lineage>
        <taxon>Eukaryota</taxon>
        <taxon>Fungi</taxon>
        <taxon>Dikarya</taxon>
        <taxon>Ascomycota</taxon>
        <taxon>Pezizomycotina</taxon>
        <taxon>Leotiomycetes</taxon>
        <taxon>Helotiales</taxon>
        <taxon>Helotiaceae</taxon>
        <taxon>Hymenoscyphus</taxon>
    </lineage>
</organism>
<sequence>MFLDGPALERSSKALQKSEDTLKDYVFWRYFDDDIKALYGVLLELTPALQYLKATLAQEVDWNVRDATVKSLESHRKAVSQLPSRLHQIRSEDIYLLPERSSSSLQIFEDREKHIDTFRTRIRRKLHKNVLEFRQTVPSVLEDLDLAIHIFEKKLLKSRLEQWPDNQEPLPILKLPPLQSSGRLSTCNQCSKIFELRELWPINDRLNPFQPSISFKTDPLKLFDSAARGCHFCRLQIARLLDLGPAIADIKMAHVTWWKYWVPGGEGEDEDDEEGEGENSFCRDFRIRYMSRRWTTICWDYFVTRTLAKEDKVRLIASSTDSRTSMALARTWIRNCVNNHDDCHQNPSKSSRRPTRLIFLGKAATTVEPRLVEEKNIGMNVRYMTLSHRWNKQHPAKLSTTNYSGLIQRIPLNPLPRVFLDAMMIARRLGIFYLWIDSLCIMQDSLEDWQSESSHMADIYAGSWCNISAMSGQDNLHVERNPLEIQGCLFKDKTANTTFQVRAHDEGFRQWNQSITKSPLMKRGWVLQELSVAPRTLHFGLDRVFFQCKTQKASEASPTNLDITVKRYQPAPLSLTLPFKQHWGPPGWAELIHQYTRRTLTFPEKDKLVAISGLAQNHGPSEQYLAGLWKKDIIFQLPWRVLHDPGLSSPQSNSQTPTWTWASTNHPVLSNSHPESKSLTLHPLATFLRAEIIPVSEDAYGQISKGTLYLEAPLIEVSFEPLNPNAYTARWYRGGALSLPIFSASLSSSTRSISFDSLPNLPITPSSTQPPQDPPPPTPSSSPKSQPQSADQEIKDKKDQTPTYLLPLYYHLSRTTKRKTGLQALIVQPTGLNEREFVRKGVVYIEGAWWVANLGRCCRDFLGAVEGEIYEGLVGEREDFPLYEVVLV</sequence>
<dbReference type="OrthoDB" id="5125733at2759"/>
<protein>
    <recommendedName>
        <fullName evidence="2">Heterokaryon incompatibility domain-containing protein</fullName>
    </recommendedName>
</protein>
<evidence type="ECO:0000259" key="2">
    <source>
        <dbReference type="Pfam" id="PF06985"/>
    </source>
</evidence>
<dbReference type="AlphaFoldDB" id="A0A9N9KXT4"/>
<accession>A0A9N9KXT4</accession>
<evidence type="ECO:0000313" key="4">
    <source>
        <dbReference type="Proteomes" id="UP000696280"/>
    </source>
</evidence>
<feature type="compositionally biased region" description="Low complexity" evidence="1">
    <location>
        <begin position="758"/>
        <end position="770"/>
    </location>
</feature>
<comment type="caution">
    <text evidence="3">The sequence shown here is derived from an EMBL/GenBank/DDBJ whole genome shotgun (WGS) entry which is preliminary data.</text>
</comment>
<reference evidence="3" key="1">
    <citation type="submission" date="2021-07" db="EMBL/GenBank/DDBJ databases">
        <authorList>
            <person name="Durling M."/>
        </authorList>
    </citation>
    <scope>NUCLEOTIDE SEQUENCE</scope>
</reference>
<name>A0A9N9KXT4_9HELO</name>
<dbReference type="PANTHER" id="PTHR33112:SF10">
    <property type="entry name" value="TOL"/>
    <property type="match status" value="1"/>
</dbReference>
<dbReference type="InterPro" id="IPR010730">
    <property type="entry name" value="HET"/>
</dbReference>
<evidence type="ECO:0000256" key="1">
    <source>
        <dbReference type="SAM" id="MobiDB-lite"/>
    </source>
</evidence>
<dbReference type="Pfam" id="PF06985">
    <property type="entry name" value="HET"/>
    <property type="match status" value="1"/>
</dbReference>
<keyword evidence="4" id="KW-1185">Reference proteome</keyword>
<feature type="region of interest" description="Disordered" evidence="1">
    <location>
        <begin position="758"/>
        <end position="797"/>
    </location>
</feature>
<proteinExistence type="predicted"/>
<gene>
    <name evidence="3" type="ORF">HYFRA_00004469</name>
</gene>
<feature type="compositionally biased region" description="Pro residues" evidence="1">
    <location>
        <begin position="771"/>
        <end position="780"/>
    </location>
</feature>
<evidence type="ECO:0000313" key="3">
    <source>
        <dbReference type="EMBL" id="CAG8954553.1"/>
    </source>
</evidence>
<dbReference type="PANTHER" id="PTHR33112">
    <property type="entry name" value="DOMAIN PROTEIN, PUTATIVE-RELATED"/>
    <property type="match status" value="1"/>
</dbReference>
<dbReference type="Proteomes" id="UP000696280">
    <property type="component" value="Unassembled WGS sequence"/>
</dbReference>
<dbReference type="EMBL" id="CAJVRL010000057">
    <property type="protein sequence ID" value="CAG8954553.1"/>
    <property type="molecule type" value="Genomic_DNA"/>
</dbReference>